<protein>
    <submittedName>
        <fullName evidence="1">Uncharacterized protein</fullName>
    </submittedName>
</protein>
<proteinExistence type="predicted"/>
<comment type="caution">
    <text evidence="1">The sequence shown here is derived from an EMBL/GenBank/DDBJ whole genome shotgun (WGS) entry which is preliminary data.</text>
</comment>
<evidence type="ECO:0000313" key="2">
    <source>
        <dbReference type="Proteomes" id="UP000251213"/>
    </source>
</evidence>
<gene>
    <name evidence="1" type="ORF">DL897_17715</name>
</gene>
<evidence type="ECO:0000313" key="1">
    <source>
        <dbReference type="EMBL" id="RAL20836.1"/>
    </source>
</evidence>
<organism evidence="1 2">
    <name type="scientific">Thermoflavimicrobium daqui</name>
    <dbReference type="NCBI Taxonomy" id="2137476"/>
    <lineage>
        <taxon>Bacteria</taxon>
        <taxon>Bacillati</taxon>
        <taxon>Bacillota</taxon>
        <taxon>Bacilli</taxon>
        <taxon>Bacillales</taxon>
        <taxon>Thermoactinomycetaceae</taxon>
        <taxon>Thermoflavimicrobium</taxon>
    </lineage>
</organism>
<keyword evidence="2" id="KW-1185">Reference proteome</keyword>
<name>A0A364K0S9_9BACL</name>
<dbReference type="EMBL" id="QJKK01000024">
    <property type="protein sequence ID" value="RAL20836.1"/>
    <property type="molecule type" value="Genomic_DNA"/>
</dbReference>
<dbReference type="AlphaFoldDB" id="A0A364K0S9"/>
<dbReference type="Proteomes" id="UP000251213">
    <property type="component" value="Unassembled WGS sequence"/>
</dbReference>
<reference evidence="1 2" key="1">
    <citation type="submission" date="2018-06" db="EMBL/GenBank/DDBJ databases">
        <title>Thermoflavimicrobium daqus sp. nov., a thermophilic microbe isolated from Moutai-flavour Daqu.</title>
        <authorList>
            <person name="Wang X."/>
            <person name="Zhou H."/>
        </authorList>
    </citation>
    <scope>NUCLEOTIDE SEQUENCE [LARGE SCALE GENOMIC DNA]</scope>
    <source>
        <strain evidence="1 2">FBKL4.011</strain>
    </source>
</reference>
<sequence>MERKLVLIGKARHKFGGWIEAKVFQTYEIDVYEFEVFINEKHYCLGKSPNGESGAKTHCQNWSRSESIGRWVWKEK</sequence>
<reference evidence="1 2" key="2">
    <citation type="submission" date="2018-06" db="EMBL/GenBank/DDBJ databases">
        <authorList>
            <person name="Zhirakovskaya E."/>
        </authorList>
    </citation>
    <scope>NUCLEOTIDE SEQUENCE [LARGE SCALE GENOMIC DNA]</scope>
    <source>
        <strain evidence="1 2">FBKL4.011</strain>
    </source>
</reference>
<accession>A0A364K0S9</accession>